<keyword evidence="6" id="KW-0963">Cytoplasm</keyword>
<proteinExistence type="inferred from homology"/>
<comment type="cofactor">
    <cofactor evidence="1">
        <name>Mn(2+)</name>
        <dbReference type="ChEBI" id="CHEBI:29035"/>
    </cofactor>
</comment>
<evidence type="ECO:0000256" key="9">
    <source>
        <dbReference type="ARBA" id="ARBA00022723"/>
    </source>
</evidence>
<evidence type="ECO:0000256" key="3">
    <source>
        <dbReference type="ARBA" id="ARBA00004514"/>
    </source>
</evidence>
<dbReference type="EMBL" id="LIAE01010634">
    <property type="protein sequence ID" value="PAV57526.1"/>
    <property type="molecule type" value="Genomic_DNA"/>
</dbReference>
<dbReference type="InterPro" id="IPR000222">
    <property type="entry name" value="PP2C_BS"/>
</dbReference>
<dbReference type="OrthoDB" id="10264738at2759"/>
<dbReference type="GO" id="GO:0000287">
    <property type="term" value="F:magnesium ion binding"/>
    <property type="evidence" value="ECO:0007669"/>
    <property type="project" value="InterPro"/>
</dbReference>
<dbReference type="InterPro" id="IPR015655">
    <property type="entry name" value="PP2C"/>
</dbReference>
<name>A0A2A2J6Z5_9BILA</name>
<dbReference type="SMART" id="SM00332">
    <property type="entry name" value="PP2Cc"/>
    <property type="match status" value="1"/>
</dbReference>
<gene>
    <name evidence="19" type="ORF">WR25_04825</name>
</gene>
<keyword evidence="9" id="KW-0479">Metal-binding</keyword>
<keyword evidence="15" id="KW-0449">Lipoprotein</keyword>
<dbReference type="AlphaFoldDB" id="A0A2A2J6Z5"/>
<evidence type="ECO:0000256" key="15">
    <source>
        <dbReference type="ARBA" id="ARBA00023288"/>
    </source>
</evidence>
<dbReference type="PANTHER" id="PTHR47992">
    <property type="entry name" value="PROTEIN PHOSPHATASE"/>
    <property type="match status" value="1"/>
</dbReference>
<evidence type="ECO:0000259" key="18">
    <source>
        <dbReference type="PROSITE" id="PS51746"/>
    </source>
</evidence>
<evidence type="ECO:0000256" key="16">
    <source>
        <dbReference type="RuleBase" id="RU003465"/>
    </source>
</evidence>
<dbReference type="Gene3D" id="3.60.40.10">
    <property type="entry name" value="PPM-type phosphatase domain"/>
    <property type="match status" value="1"/>
</dbReference>
<feature type="compositionally biased region" description="Polar residues" evidence="17">
    <location>
        <begin position="1"/>
        <end position="17"/>
    </location>
</feature>
<comment type="cofactor">
    <cofactor evidence="2">
        <name>Mg(2+)</name>
        <dbReference type="ChEBI" id="CHEBI:18420"/>
    </cofactor>
</comment>
<comment type="subcellular location">
    <subcellularLocation>
        <location evidence="3">Cytoplasm</location>
        <location evidence="3">Cytosol</location>
    </subcellularLocation>
    <subcellularLocation>
        <location evidence="4">Membrane</location>
        <topology evidence="4">Lipid-anchor</topology>
    </subcellularLocation>
</comment>
<evidence type="ECO:0000256" key="2">
    <source>
        <dbReference type="ARBA" id="ARBA00001946"/>
    </source>
</evidence>
<keyword evidence="13" id="KW-0472">Membrane</keyword>
<evidence type="ECO:0000256" key="12">
    <source>
        <dbReference type="ARBA" id="ARBA00022912"/>
    </source>
</evidence>
<sequence length="499" mass="55295">MSSASNTLPVPLSSSEPSKSHNDDTVTTSTSPESHDDNNQLNLNSNGTIPSEKSEFDTSPNRPDDLVGKPLVAEENNDQVQPLPIVRLQQVPRVQLRTWRITREGLVLTGESQMGAFLDKPKTAKTNLSGEGNGLRYAMASMQGWRIDMEDAHVVEVSMAEQEPYKDWSFFAVFDGHAGTFAADDAAENIMKTLISTPEFEKVTEELKSNGGVLCKKSISLLENGIKRGFLLLDDIIRERLNTDRSGSTAVCAMVTPTHVIIANLGDSRAVVARKGEESFGTEDHKPYHDKERERIVSAGGSVMIQRINGSLAVSRALGDFEYKNVPGLDACRQLVSPEPDVYILERHKDKDEFLVVACDGIYDVMDNEALCKFVESRLEVNEDLNIVCNEVLDMCLSRGSRDNMTMIIVCFDAAPKIDPEKADAEKEWRKRIFKIIDEILESEKAQDMITKGDEMPVEWVVRQLAAHPNAPQTSEGPSYTARSLIAQVLNQRGITHDG</sequence>
<dbReference type="STRING" id="2018661.A0A2A2J6Z5"/>
<evidence type="ECO:0000256" key="14">
    <source>
        <dbReference type="ARBA" id="ARBA00023211"/>
    </source>
</evidence>
<dbReference type="Pfam" id="PF00481">
    <property type="entry name" value="PP2C"/>
    <property type="match status" value="1"/>
</dbReference>
<feature type="region of interest" description="Disordered" evidence="17">
    <location>
        <begin position="1"/>
        <end position="69"/>
    </location>
</feature>
<dbReference type="PROSITE" id="PS01032">
    <property type="entry name" value="PPM_1"/>
    <property type="match status" value="1"/>
</dbReference>
<dbReference type="SUPFAM" id="SSF81606">
    <property type="entry name" value="PP2C-like"/>
    <property type="match status" value="1"/>
</dbReference>
<evidence type="ECO:0000313" key="19">
    <source>
        <dbReference type="EMBL" id="PAV57526.1"/>
    </source>
</evidence>
<evidence type="ECO:0000313" key="20">
    <source>
        <dbReference type="Proteomes" id="UP000218231"/>
    </source>
</evidence>
<organism evidence="19 20">
    <name type="scientific">Diploscapter pachys</name>
    <dbReference type="NCBI Taxonomy" id="2018661"/>
    <lineage>
        <taxon>Eukaryota</taxon>
        <taxon>Metazoa</taxon>
        <taxon>Ecdysozoa</taxon>
        <taxon>Nematoda</taxon>
        <taxon>Chromadorea</taxon>
        <taxon>Rhabditida</taxon>
        <taxon>Rhabditina</taxon>
        <taxon>Rhabditomorpha</taxon>
        <taxon>Rhabditoidea</taxon>
        <taxon>Rhabditidae</taxon>
        <taxon>Diploscapter</taxon>
    </lineage>
</organism>
<evidence type="ECO:0000256" key="8">
    <source>
        <dbReference type="ARBA" id="ARBA00022707"/>
    </source>
</evidence>
<dbReference type="Pfam" id="PF07830">
    <property type="entry name" value="PP2C_C"/>
    <property type="match status" value="1"/>
</dbReference>
<feature type="compositionally biased region" description="Polar residues" evidence="17">
    <location>
        <begin position="39"/>
        <end position="51"/>
    </location>
</feature>
<dbReference type="CDD" id="cd00143">
    <property type="entry name" value="PP2Cc"/>
    <property type="match status" value="1"/>
</dbReference>
<dbReference type="GO" id="GO:0005829">
    <property type="term" value="C:cytosol"/>
    <property type="evidence" value="ECO:0007669"/>
    <property type="project" value="UniProtKB-SubCell"/>
</dbReference>
<dbReference type="FunFam" id="3.60.40.10:FF:000001">
    <property type="entry name" value="protein phosphatase 1B isoform X1"/>
    <property type="match status" value="1"/>
</dbReference>
<keyword evidence="10 16" id="KW-0378">Hydrolase</keyword>
<dbReference type="InterPro" id="IPR001932">
    <property type="entry name" value="PPM-type_phosphatase-like_dom"/>
</dbReference>
<evidence type="ECO:0000256" key="6">
    <source>
        <dbReference type="ARBA" id="ARBA00022490"/>
    </source>
</evidence>
<dbReference type="PROSITE" id="PS51746">
    <property type="entry name" value="PPM_2"/>
    <property type="match status" value="1"/>
</dbReference>
<dbReference type="GO" id="GO:0004722">
    <property type="term" value="F:protein serine/threonine phosphatase activity"/>
    <property type="evidence" value="ECO:0007669"/>
    <property type="project" value="InterPro"/>
</dbReference>
<comment type="similarity">
    <text evidence="5 16">Belongs to the PP2C family.</text>
</comment>
<evidence type="ECO:0000256" key="4">
    <source>
        <dbReference type="ARBA" id="ARBA00004635"/>
    </source>
</evidence>
<evidence type="ECO:0000256" key="13">
    <source>
        <dbReference type="ARBA" id="ARBA00023136"/>
    </source>
</evidence>
<feature type="domain" description="PPM-type phosphatase" evidence="18">
    <location>
        <begin position="136"/>
        <end position="412"/>
    </location>
</feature>
<dbReference type="Proteomes" id="UP000218231">
    <property type="component" value="Unassembled WGS sequence"/>
</dbReference>
<keyword evidence="14" id="KW-0464">Manganese</keyword>
<dbReference type="InterPro" id="IPR012911">
    <property type="entry name" value="PP2C_C"/>
</dbReference>
<dbReference type="GO" id="GO:0016020">
    <property type="term" value="C:membrane"/>
    <property type="evidence" value="ECO:0007669"/>
    <property type="project" value="UniProtKB-SubCell"/>
</dbReference>
<keyword evidence="7" id="KW-0597">Phosphoprotein</keyword>
<accession>A0A2A2J6Z5</accession>
<dbReference type="GO" id="GO:0030145">
    <property type="term" value="F:manganese ion binding"/>
    <property type="evidence" value="ECO:0007669"/>
    <property type="project" value="InterPro"/>
</dbReference>
<evidence type="ECO:0000256" key="1">
    <source>
        <dbReference type="ARBA" id="ARBA00001936"/>
    </source>
</evidence>
<comment type="caution">
    <text evidence="19">The sequence shown here is derived from an EMBL/GenBank/DDBJ whole genome shotgun (WGS) entry which is preliminary data.</text>
</comment>
<keyword evidence="8" id="KW-0519">Myristate</keyword>
<feature type="compositionally biased region" description="Basic and acidic residues" evidence="17">
    <location>
        <begin position="52"/>
        <end position="67"/>
    </location>
</feature>
<evidence type="ECO:0000256" key="7">
    <source>
        <dbReference type="ARBA" id="ARBA00022553"/>
    </source>
</evidence>
<evidence type="ECO:0000256" key="10">
    <source>
        <dbReference type="ARBA" id="ARBA00022801"/>
    </source>
</evidence>
<keyword evidence="12 16" id="KW-0904">Protein phosphatase</keyword>
<evidence type="ECO:0000256" key="5">
    <source>
        <dbReference type="ARBA" id="ARBA00006702"/>
    </source>
</evidence>
<evidence type="ECO:0000256" key="17">
    <source>
        <dbReference type="SAM" id="MobiDB-lite"/>
    </source>
</evidence>
<keyword evidence="20" id="KW-1185">Reference proteome</keyword>
<reference evidence="19 20" key="1">
    <citation type="journal article" date="2017" name="Curr. Biol.">
        <title>Genome architecture and evolution of a unichromosomal asexual nematode.</title>
        <authorList>
            <person name="Fradin H."/>
            <person name="Zegar C."/>
            <person name="Gutwein M."/>
            <person name="Lucas J."/>
            <person name="Kovtun M."/>
            <person name="Corcoran D."/>
            <person name="Baugh L.R."/>
            <person name="Kiontke K."/>
            <person name="Gunsalus K."/>
            <person name="Fitch D.H."/>
            <person name="Piano F."/>
        </authorList>
    </citation>
    <scope>NUCLEOTIDE SEQUENCE [LARGE SCALE GENOMIC DNA]</scope>
    <source>
        <strain evidence="19">PF1309</strain>
    </source>
</reference>
<keyword evidence="11" id="KW-0460">Magnesium</keyword>
<evidence type="ECO:0000256" key="11">
    <source>
        <dbReference type="ARBA" id="ARBA00022842"/>
    </source>
</evidence>
<dbReference type="InterPro" id="IPR036457">
    <property type="entry name" value="PPM-type-like_dom_sf"/>
</dbReference>
<protein>
    <recommendedName>
        <fullName evidence="18">PPM-type phosphatase domain-containing protein</fullName>
    </recommendedName>
</protein>